<dbReference type="PROSITE" id="PS50157">
    <property type="entry name" value="ZINC_FINGER_C2H2_2"/>
    <property type="match status" value="2"/>
</dbReference>
<keyword evidence="7" id="KW-0539">Nucleus</keyword>
<keyword evidence="2" id="KW-0479">Metal-binding</keyword>
<organism evidence="10 11">
    <name type="scientific">Trichonephila clavata</name>
    <name type="common">Joro spider</name>
    <name type="synonym">Nephila clavata</name>
    <dbReference type="NCBI Taxonomy" id="2740835"/>
    <lineage>
        <taxon>Eukaryota</taxon>
        <taxon>Metazoa</taxon>
        <taxon>Ecdysozoa</taxon>
        <taxon>Arthropoda</taxon>
        <taxon>Chelicerata</taxon>
        <taxon>Arachnida</taxon>
        <taxon>Araneae</taxon>
        <taxon>Araneomorphae</taxon>
        <taxon>Entelegynae</taxon>
        <taxon>Araneoidea</taxon>
        <taxon>Nephilidae</taxon>
        <taxon>Trichonephila</taxon>
    </lineage>
</organism>
<keyword evidence="6" id="KW-0238">DNA-binding</keyword>
<evidence type="ECO:0000256" key="7">
    <source>
        <dbReference type="ARBA" id="ARBA00023242"/>
    </source>
</evidence>
<dbReference type="GO" id="GO:0006357">
    <property type="term" value="P:regulation of transcription by RNA polymerase II"/>
    <property type="evidence" value="ECO:0007669"/>
    <property type="project" value="TreeGrafter"/>
</dbReference>
<protein>
    <recommendedName>
        <fullName evidence="9">C2H2-type domain-containing protein</fullName>
    </recommendedName>
</protein>
<evidence type="ECO:0000256" key="2">
    <source>
        <dbReference type="ARBA" id="ARBA00022723"/>
    </source>
</evidence>
<accession>A0A8X6I0N5</accession>
<evidence type="ECO:0000256" key="5">
    <source>
        <dbReference type="ARBA" id="ARBA00022833"/>
    </source>
</evidence>
<dbReference type="Proteomes" id="UP000887116">
    <property type="component" value="Unassembled WGS sequence"/>
</dbReference>
<dbReference type="Gene3D" id="3.30.160.60">
    <property type="entry name" value="Classic Zinc Finger"/>
    <property type="match status" value="2"/>
</dbReference>
<evidence type="ECO:0000256" key="1">
    <source>
        <dbReference type="ARBA" id="ARBA00004123"/>
    </source>
</evidence>
<feature type="domain" description="C2H2-type" evidence="9">
    <location>
        <begin position="117"/>
        <end position="140"/>
    </location>
</feature>
<sequence>MIGNDIDVSRGGLRVNGFLLLKFLRYDVHQTHHQLLHALKHKKVHPCTFCEFVAPYQSTLKLHMFRKHFEEKPLGCGVCGKGKRGKVHQCPYCHVVAPFLSSLKLHIIRKHIEEKPFKCHICGKDFATKFQLQRHSICHR</sequence>
<dbReference type="PANTHER" id="PTHR24390:SF159">
    <property type="entry name" value="GROWTH FACTOR INDEPENDENT 1 TRANSCRIPTIONAL REPRESSOR"/>
    <property type="match status" value="1"/>
</dbReference>
<dbReference type="GO" id="GO:0000978">
    <property type="term" value="F:RNA polymerase II cis-regulatory region sequence-specific DNA binding"/>
    <property type="evidence" value="ECO:0007669"/>
    <property type="project" value="TreeGrafter"/>
</dbReference>
<reference evidence="10" key="1">
    <citation type="submission" date="2020-07" db="EMBL/GenBank/DDBJ databases">
        <title>Multicomponent nature underlies the extraordinary mechanical properties of spider dragline silk.</title>
        <authorList>
            <person name="Kono N."/>
            <person name="Nakamura H."/>
            <person name="Mori M."/>
            <person name="Yoshida Y."/>
            <person name="Ohtoshi R."/>
            <person name="Malay A.D."/>
            <person name="Moran D.A.P."/>
            <person name="Tomita M."/>
            <person name="Numata K."/>
            <person name="Arakawa K."/>
        </authorList>
    </citation>
    <scope>NUCLEOTIDE SEQUENCE</scope>
</reference>
<evidence type="ECO:0000256" key="3">
    <source>
        <dbReference type="ARBA" id="ARBA00022737"/>
    </source>
</evidence>
<dbReference type="PANTHER" id="PTHR24390">
    <property type="entry name" value="ZINC FINGER PROTEIN"/>
    <property type="match status" value="1"/>
</dbReference>
<keyword evidence="3" id="KW-0677">Repeat</keyword>
<comment type="caution">
    <text evidence="10">The sequence shown here is derived from an EMBL/GenBank/DDBJ whole genome shotgun (WGS) entry which is preliminary data.</text>
</comment>
<dbReference type="InterPro" id="IPR013087">
    <property type="entry name" value="Znf_C2H2_type"/>
</dbReference>
<comment type="subcellular location">
    <subcellularLocation>
        <location evidence="1">Nucleus</location>
    </subcellularLocation>
</comment>
<dbReference type="EMBL" id="BMAO01009790">
    <property type="protein sequence ID" value="GFR33269.1"/>
    <property type="molecule type" value="Genomic_DNA"/>
</dbReference>
<evidence type="ECO:0000256" key="4">
    <source>
        <dbReference type="ARBA" id="ARBA00022771"/>
    </source>
</evidence>
<dbReference type="GO" id="GO:0005634">
    <property type="term" value="C:nucleus"/>
    <property type="evidence" value="ECO:0007669"/>
    <property type="project" value="UniProtKB-SubCell"/>
</dbReference>
<keyword evidence="11" id="KW-1185">Reference proteome</keyword>
<evidence type="ECO:0000259" key="9">
    <source>
        <dbReference type="PROSITE" id="PS50157"/>
    </source>
</evidence>
<evidence type="ECO:0000313" key="11">
    <source>
        <dbReference type="Proteomes" id="UP000887116"/>
    </source>
</evidence>
<dbReference type="SMART" id="SM00355">
    <property type="entry name" value="ZnF_C2H2"/>
    <property type="match status" value="3"/>
</dbReference>
<dbReference type="AlphaFoldDB" id="A0A8X6I0N5"/>
<dbReference type="OrthoDB" id="6077919at2759"/>
<name>A0A8X6I0N5_TRICU</name>
<dbReference type="GO" id="GO:0008270">
    <property type="term" value="F:zinc ion binding"/>
    <property type="evidence" value="ECO:0007669"/>
    <property type="project" value="UniProtKB-KW"/>
</dbReference>
<keyword evidence="4 8" id="KW-0863">Zinc-finger</keyword>
<evidence type="ECO:0000256" key="8">
    <source>
        <dbReference type="PROSITE-ProRule" id="PRU00042"/>
    </source>
</evidence>
<dbReference type="InterPro" id="IPR036236">
    <property type="entry name" value="Znf_C2H2_sf"/>
</dbReference>
<evidence type="ECO:0000313" key="10">
    <source>
        <dbReference type="EMBL" id="GFR33269.1"/>
    </source>
</evidence>
<dbReference type="SUPFAM" id="SSF57667">
    <property type="entry name" value="beta-beta-alpha zinc fingers"/>
    <property type="match status" value="2"/>
</dbReference>
<keyword evidence="5" id="KW-0862">Zinc</keyword>
<feature type="domain" description="C2H2-type" evidence="9">
    <location>
        <begin position="45"/>
        <end position="73"/>
    </location>
</feature>
<evidence type="ECO:0000256" key="6">
    <source>
        <dbReference type="ARBA" id="ARBA00023125"/>
    </source>
</evidence>
<dbReference type="GO" id="GO:0003700">
    <property type="term" value="F:DNA-binding transcription factor activity"/>
    <property type="evidence" value="ECO:0007669"/>
    <property type="project" value="TreeGrafter"/>
</dbReference>
<dbReference type="FunFam" id="3.30.160.60:FF:000086">
    <property type="entry name" value="transcription factor E4F1 isoform X1"/>
    <property type="match status" value="1"/>
</dbReference>
<dbReference type="PROSITE" id="PS00028">
    <property type="entry name" value="ZINC_FINGER_C2H2_1"/>
    <property type="match status" value="1"/>
</dbReference>
<gene>
    <name evidence="10" type="ORF">TNCT_369761</name>
</gene>
<proteinExistence type="predicted"/>